<feature type="compositionally biased region" description="Gly residues" evidence="1">
    <location>
        <begin position="325"/>
        <end position="341"/>
    </location>
</feature>
<protein>
    <recommendedName>
        <fullName evidence="5">ParB/Sulfiredoxin domain-containing protein</fullName>
    </recommendedName>
</protein>
<gene>
    <name evidence="2" type="ORF">C1S78_026150</name>
    <name evidence="3" type="ORF">C1S78_26115</name>
</gene>
<evidence type="ECO:0000313" key="3">
    <source>
        <dbReference type="EMBL" id="TLH55384.1"/>
    </source>
</evidence>
<evidence type="ECO:0000313" key="2">
    <source>
        <dbReference type="EMBL" id="QPG68858.1"/>
    </source>
</evidence>
<evidence type="ECO:0000313" key="4">
    <source>
        <dbReference type="Proteomes" id="UP000309231"/>
    </source>
</evidence>
<feature type="compositionally biased region" description="Low complexity" evidence="1">
    <location>
        <begin position="342"/>
        <end position="365"/>
    </location>
</feature>
<feature type="compositionally biased region" description="Low complexity" evidence="1">
    <location>
        <begin position="288"/>
        <end position="324"/>
    </location>
</feature>
<dbReference type="GeneID" id="76728443"/>
<sequence>MADRWPIIDVKLDELALDIQNVRIPEKDLAETAIVNYLVEAEDLLDLARDILRDGYIDNEMPVVTREDGKLVVLEGNRRVASLKAIQNPGLVGKSEPQLQRHLTRYPDADMPTVIRVQVAPSREVAQPLLARLHTGDPKKAWLREQQAVFYHSQLSDSVTIDDLRTTYPREAGKIVSFIRMGEMRELIRSIPYVDPALEDFVKNSKLKMSSLEYAYDRPKIREVLGLEFRDNGTLKSKRLSPAHRAGLIYLLQQFKDGVLNTRSPQLKERCRDEHIAFVDELRGVVEGASGSPSGDSSASSSTPGTGSPGSATASGGTNGSAASGRGGGNGNGGTAGGSQSGGAAAASTSGAGAAGGATTRGPNRGSALVKLDFSGFVYKGSRSGLRRRIEELRTINVKDFPNAAYDLMRTILECAIKEYFNAQGKPLDGKLTLGPSVTQLASEFKSDKSMTSLINAINRSGKMPTSQYSGTTESLNASNHNPDSFAERVEVHEAWDRIKPILTRLVG</sequence>
<dbReference type="RefSeq" id="WP_053855296.1">
    <property type="nucleotide sequence ID" value="NZ_ANBS01000024.1"/>
</dbReference>
<dbReference type="KEGG" id="mmuc:C1S78_026150"/>
<evidence type="ECO:0000256" key="1">
    <source>
        <dbReference type="SAM" id="MobiDB-lite"/>
    </source>
</evidence>
<reference evidence="3" key="1">
    <citation type="submission" date="2018-01" db="EMBL/GenBank/DDBJ databases">
        <title>Comparative genomics of Mycobacterium mucogenicum and Mycobacterium neoaurum clade members emphasizing tRNA and non-coding RNA.</title>
        <authorList>
            <person name="Behra P.R.K."/>
            <person name="Pettersson B.M.F."/>
            <person name="Das S."/>
            <person name="Dasgupta S."/>
            <person name="Kirsebom L.A."/>
        </authorList>
    </citation>
    <scope>NUCLEOTIDE SEQUENCE</scope>
    <source>
        <strain evidence="3">DSM 44124</strain>
    </source>
</reference>
<dbReference type="EMBL" id="CP062008">
    <property type="protein sequence ID" value="QPG68858.1"/>
    <property type="molecule type" value="Genomic_DNA"/>
</dbReference>
<feature type="region of interest" description="Disordered" evidence="1">
    <location>
        <begin position="287"/>
        <end position="365"/>
    </location>
</feature>
<dbReference type="Proteomes" id="UP000309231">
    <property type="component" value="Chromosome"/>
</dbReference>
<reference evidence="2 4" key="3">
    <citation type="journal article" date="2019" name="Sci. Rep.">
        <title>Insight into the biology of Mycobacterium mucogenicum and Mycobacterium neoaurum clade members.</title>
        <authorList>
            <person name="Behra P.R.K."/>
            <person name="Pettersson B.M.F."/>
            <person name="Ramesh M."/>
            <person name="Dasgupta S."/>
            <person name="Kirsebom L.A."/>
        </authorList>
    </citation>
    <scope>NUCLEOTIDE SEQUENCE [LARGE SCALE GENOMIC DNA]</scope>
    <source>
        <strain evidence="2 4">DSM 44124</strain>
    </source>
</reference>
<evidence type="ECO:0008006" key="5">
    <source>
        <dbReference type="Google" id="ProtNLM"/>
    </source>
</evidence>
<keyword evidence="4" id="KW-1185">Reference proteome</keyword>
<organism evidence="3">
    <name type="scientific">Mycolicibacterium mucogenicum DSM 44124</name>
    <dbReference type="NCBI Taxonomy" id="1226753"/>
    <lineage>
        <taxon>Bacteria</taxon>
        <taxon>Bacillati</taxon>
        <taxon>Actinomycetota</taxon>
        <taxon>Actinomycetes</taxon>
        <taxon>Mycobacteriales</taxon>
        <taxon>Mycobacteriaceae</taxon>
        <taxon>Mycolicibacterium</taxon>
    </lineage>
</organism>
<dbReference type="EMBL" id="POTL01000001">
    <property type="protein sequence ID" value="TLH55384.1"/>
    <property type="molecule type" value="Genomic_DNA"/>
</dbReference>
<dbReference type="AlphaFoldDB" id="A0A8H2PJ35"/>
<accession>A0A8H2PJ35</accession>
<reference evidence="2 4" key="2">
    <citation type="journal article" date="2019" name="BMC Evol. Biol.">
        <title>Comparative genomics of Mycobacterium mucogenicum and Mycobacterium neoaurum clade members emphasizing tRNA and non-coding RNA.</title>
        <authorList>
            <person name="Behra P.R.K."/>
            <person name="Pettersson B.M.F."/>
            <person name="Das S."/>
            <person name="Dasgupta S."/>
            <person name="Kirsebom L.A."/>
        </authorList>
    </citation>
    <scope>NUCLEOTIDE SEQUENCE [LARGE SCALE GENOMIC DNA]</scope>
    <source>
        <strain evidence="2 4">DSM 44124</strain>
    </source>
</reference>
<name>A0A8H2PJ35_MYCMU</name>
<proteinExistence type="predicted"/>